<dbReference type="HAMAP" id="MF_00652">
    <property type="entry name" value="UPF0246"/>
    <property type="match status" value="1"/>
</dbReference>
<name>A0ABW7N3S9_9BACT</name>
<dbReference type="Pfam" id="PF03883">
    <property type="entry name" value="H2O2_YaaD"/>
    <property type="match status" value="1"/>
</dbReference>
<evidence type="ECO:0000256" key="1">
    <source>
        <dbReference type="HAMAP-Rule" id="MF_00652"/>
    </source>
</evidence>
<dbReference type="EMBL" id="JBIPKE010000011">
    <property type="protein sequence ID" value="MFH6982261.1"/>
    <property type="molecule type" value="Genomic_DNA"/>
</dbReference>
<organism evidence="2 3">
    <name type="scientific">Marinoscillum luteum</name>
    <dbReference type="NCBI Taxonomy" id="861051"/>
    <lineage>
        <taxon>Bacteria</taxon>
        <taxon>Pseudomonadati</taxon>
        <taxon>Bacteroidota</taxon>
        <taxon>Cytophagia</taxon>
        <taxon>Cytophagales</taxon>
        <taxon>Reichenbachiellaceae</taxon>
        <taxon>Marinoscillum</taxon>
    </lineage>
</organism>
<comment type="similarity">
    <text evidence="1">Belongs to the UPF0246 family.</text>
</comment>
<protein>
    <recommendedName>
        <fullName evidence="1">UPF0246 protein ACHKAR_02370</fullName>
    </recommendedName>
</protein>
<reference evidence="2 3" key="1">
    <citation type="journal article" date="2013" name="Int. J. Syst. Evol. Microbiol.">
        <title>Marinoscillum luteum sp. nov., isolated from marine sediment.</title>
        <authorList>
            <person name="Cha I.T."/>
            <person name="Park S.J."/>
            <person name="Kim S.J."/>
            <person name="Kim J.G."/>
            <person name="Jung M.Y."/>
            <person name="Shin K.S."/>
            <person name="Kwon K.K."/>
            <person name="Yang S.H."/>
            <person name="Seo Y.S."/>
            <person name="Rhee S.K."/>
        </authorList>
    </citation>
    <scope>NUCLEOTIDE SEQUENCE [LARGE SCALE GENOMIC DNA]</scope>
    <source>
        <strain evidence="2 3">KCTC 23939</strain>
    </source>
</reference>
<keyword evidence="3" id="KW-1185">Reference proteome</keyword>
<proteinExistence type="inferred from homology"/>
<gene>
    <name evidence="2" type="primary">yaaA</name>
    <name evidence="2" type="ORF">ACHKAR_02370</name>
</gene>
<dbReference type="InterPro" id="IPR005583">
    <property type="entry name" value="YaaA"/>
</dbReference>
<dbReference type="Proteomes" id="UP001610063">
    <property type="component" value="Unassembled WGS sequence"/>
</dbReference>
<comment type="caution">
    <text evidence="2">The sequence shown here is derived from an EMBL/GenBank/DDBJ whole genome shotgun (WGS) entry which is preliminary data.</text>
</comment>
<dbReference type="NCBIfam" id="NF002542">
    <property type="entry name" value="PRK02101.1-3"/>
    <property type="match status" value="1"/>
</dbReference>
<dbReference type="PANTHER" id="PTHR30283">
    <property type="entry name" value="PEROXIDE STRESS RESPONSE PROTEIN YAAA"/>
    <property type="match status" value="1"/>
</dbReference>
<dbReference type="RefSeq" id="WP_395416013.1">
    <property type="nucleotide sequence ID" value="NZ_JBIPKE010000011.1"/>
</dbReference>
<sequence length="254" mass="29235">MIAVLSPAKTLDFETEISLEKSKARLFDRSKVLLETLKDKSGQDLQDMMSISDQLAELNVKRFQKFSTRHTPKNSKQSLFAFRGDVYVGLDADDFTEEDTAFAQDHLRILSGLYGLLRPLDGIQPYRLEMGTQLPVNGHKNLYEFWGDTISKTLNKDLRKQGDKILVNLASVEYFKSVDRKALKAQVIDVDFKDFKNGEYKIISFFAKKARGLMARYMIKNKISQVEDLKAFDYEGYYFDPQNSTETFLAFKRG</sequence>
<evidence type="ECO:0000313" key="2">
    <source>
        <dbReference type="EMBL" id="MFH6982261.1"/>
    </source>
</evidence>
<evidence type="ECO:0000313" key="3">
    <source>
        <dbReference type="Proteomes" id="UP001610063"/>
    </source>
</evidence>
<accession>A0ABW7N3S9</accession>
<dbReference type="PANTHER" id="PTHR30283:SF4">
    <property type="entry name" value="PEROXIDE STRESS RESISTANCE PROTEIN YAAA"/>
    <property type="match status" value="1"/>
</dbReference>